<dbReference type="GO" id="GO:0005886">
    <property type="term" value="C:plasma membrane"/>
    <property type="evidence" value="ECO:0007669"/>
    <property type="project" value="UniProtKB-SubCell"/>
</dbReference>
<organism evidence="7 8">
    <name type="scientific">Silvimonas terrae</name>
    <dbReference type="NCBI Taxonomy" id="300266"/>
    <lineage>
        <taxon>Bacteria</taxon>
        <taxon>Pseudomonadati</taxon>
        <taxon>Pseudomonadota</taxon>
        <taxon>Betaproteobacteria</taxon>
        <taxon>Neisseriales</taxon>
        <taxon>Chitinibacteraceae</taxon>
        <taxon>Silvimonas</taxon>
    </lineage>
</organism>
<evidence type="ECO:0000313" key="7">
    <source>
        <dbReference type="EMBL" id="MBB5191544.1"/>
    </source>
</evidence>
<comment type="caution">
    <text evidence="7">The sequence shown here is derived from an EMBL/GenBank/DDBJ whole genome shotgun (WGS) entry which is preliminary data.</text>
</comment>
<dbReference type="Pfam" id="PF01943">
    <property type="entry name" value="Polysacc_synt"/>
    <property type="match status" value="1"/>
</dbReference>
<keyword evidence="2" id="KW-1003">Cell membrane</keyword>
<sequence length="413" mass="45215">MDRKLASNILALYVVKGLQYLISFVTFPFLTHVLQAQAFGAMNYAASVIQYGILFTDFGFDLSATREIAIARDDKAKIAAIFWRTMLAKSGLMLISMAVLGAATAFVPDWRALAPVFLFSLTNVVASVMFPTWYFQGMEELRVASVISVLARALLLGFLLLLVKSPADVNLAVVLQAAPMILAGLFWWFTQWGLPRPHWVKPSRAEITLSLRNSWPFFLSALSTSLYTTATTTLVGLYAGVLQVGYFAAANKLLVNVQGLISLLVQATYPRIAQLAHNDKPAAVRMIRKALLVQGGAGVVLTLILLIGAPWLMPLLVGRDLAAASPVMMWLAPIVLLSAFSYVFGMQSLLPFGQERYFSRVLIVAGVINVAGLLLFLPGHGAVRAAQVVLLVETWIVLAFWWRARRVLKEAAA</sequence>
<keyword evidence="3 6" id="KW-0812">Transmembrane</keyword>
<dbReference type="AlphaFoldDB" id="A0A840RG36"/>
<feature type="transmembrane region" description="Helical" evidence="6">
    <location>
        <begin position="357"/>
        <end position="377"/>
    </location>
</feature>
<evidence type="ECO:0000313" key="8">
    <source>
        <dbReference type="Proteomes" id="UP000543030"/>
    </source>
</evidence>
<feature type="transmembrane region" description="Helical" evidence="6">
    <location>
        <begin position="327"/>
        <end position="345"/>
    </location>
</feature>
<dbReference type="PANTHER" id="PTHR30250:SF11">
    <property type="entry name" value="O-ANTIGEN TRANSPORTER-RELATED"/>
    <property type="match status" value="1"/>
</dbReference>
<dbReference type="CDD" id="cd13128">
    <property type="entry name" value="MATE_Wzx_like"/>
    <property type="match status" value="1"/>
</dbReference>
<comment type="subcellular location">
    <subcellularLocation>
        <location evidence="1">Cell membrane</location>
        <topology evidence="1">Multi-pass membrane protein</topology>
    </subcellularLocation>
</comment>
<feature type="transmembrane region" description="Helical" evidence="6">
    <location>
        <begin position="141"/>
        <end position="163"/>
    </location>
</feature>
<dbReference type="EMBL" id="JACHHN010000004">
    <property type="protein sequence ID" value="MBB5191544.1"/>
    <property type="molecule type" value="Genomic_DNA"/>
</dbReference>
<reference evidence="7 8" key="1">
    <citation type="submission" date="2020-08" db="EMBL/GenBank/DDBJ databases">
        <title>Genomic Encyclopedia of Type Strains, Phase IV (KMG-IV): sequencing the most valuable type-strain genomes for metagenomic binning, comparative biology and taxonomic classification.</title>
        <authorList>
            <person name="Goeker M."/>
        </authorList>
    </citation>
    <scope>NUCLEOTIDE SEQUENCE [LARGE SCALE GENOMIC DNA]</scope>
    <source>
        <strain evidence="7 8">DSM 18233</strain>
    </source>
</reference>
<feature type="transmembrane region" description="Helical" evidence="6">
    <location>
        <begin position="383"/>
        <end position="402"/>
    </location>
</feature>
<dbReference type="PANTHER" id="PTHR30250">
    <property type="entry name" value="PST FAMILY PREDICTED COLANIC ACID TRANSPORTER"/>
    <property type="match status" value="1"/>
</dbReference>
<dbReference type="RefSeq" id="WP_184100657.1">
    <property type="nucleotide sequence ID" value="NZ_JACHHN010000004.1"/>
</dbReference>
<feature type="transmembrane region" description="Helical" evidence="6">
    <location>
        <begin position="42"/>
        <end position="60"/>
    </location>
</feature>
<keyword evidence="5 6" id="KW-0472">Membrane</keyword>
<evidence type="ECO:0000256" key="2">
    <source>
        <dbReference type="ARBA" id="ARBA00022475"/>
    </source>
</evidence>
<evidence type="ECO:0000256" key="5">
    <source>
        <dbReference type="ARBA" id="ARBA00023136"/>
    </source>
</evidence>
<dbReference type="InterPro" id="IPR050833">
    <property type="entry name" value="Poly_Biosynth_Transport"/>
</dbReference>
<name>A0A840RG36_9NEIS</name>
<accession>A0A840RG36</accession>
<evidence type="ECO:0000256" key="4">
    <source>
        <dbReference type="ARBA" id="ARBA00022989"/>
    </source>
</evidence>
<evidence type="ECO:0000256" key="3">
    <source>
        <dbReference type="ARBA" id="ARBA00022692"/>
    </source>
</evidence>
<feature type="transmembrane region" description="Helical" evidence="6">
    <location>
        <begin position="112"/>
        <end position="134"/>
    </location>
</feature>
<keyword evidence="4 6" id="KW-1133">Transmembrane helix</keyword>
<gene>
    <name evidence="7" type="ORF">HNQ50_002274</name>
</gene>
<feature type="transmembrane region" description="Helical" evidence="6">
    <location>
        <begin position="290"/>
        <end position="312"/>
    </location>
</feature>
<feature type="transmembrane region" description="Helical" evidence="6">
    <location>
        <begin position="9"/>
        <end position="30"/>
    </location>
</feature>
<evidence type="ECO:0000256" key="6">
    <source>
        <dbReference type="SAM" id="Phobius"/>
    </source>
</evidence>
<proteinExistence type="predicted"/>
<protein>
    <submittedName>
        <fullName evidence="7">O-antigen/teichoic acid export membrane protein</fullName>
    </submittedName>
</protein>
<dbReference type="InterPro" id="IPR002797">
    <property type="entry name" value="Polysacc_synth"/>
</dbReference>
<feature type="transmembrane region" description="Helical" evidence="6">
    <location>
        <begin position="245"/>
        <end position="269"/>
    </location>
</feature>
<feature type="transmembrane region" description="Helical" evidence="6">
    <location>
        <begin position="169"/>
        <end position="194"/>
    </location>
</feature>
<feature type="transmembrane region" description="Helical" evidence="6">
    <location>
        <begin position="215"/>
        <end position="239"/>
    </location>
</feature>
<dbReference type="Proteomes" id="UP000543030">
    <property type="component" value="Unassembled WGS sequence"/>
</dbReference>
<keyword evidence="8" id="KW-1185">Reference proteome</keyword>
<feature type="transmembrane region" description="Helical" evidence="6">
    <location>
        <begin position="81"/>
        <end position="106"/>
    </location>
</feature>
<evidence type="ECO:0000256" key="1">
    <source>
        <dbReference type="ARBA" id="ARBA00004651"/>
    </source>
</evidence>